<dbReference type="GO" id="GO:0030151">
    <property type="term" value="F:molybdenum ion binding"/>
    <property type="evidence" value="ECO:0007669"/>
    <property type="project" value="InterPro"/>
</dbReference>
<name>A0A2N8KGV4_9BURK</name>
<dbReference type="GO" id="GO:0009399">
    <property type="term" value="P:nitrogen fixation"/>
    <property type="evidence" value="ECO:0007669"/>
    <property type="project" value="InterPro"/>
</dbReference>
<accession>A0A2N8KGV4</accession>
<dbReference type="RefSeq" id="WP_102773802.1">
    <property type="nucleotide sequence ID" value="NZ_POQS01000004.1"/>
</dbReference>
<evidence type="ECO:0000313" key="1">
    <source>
        <dbReference type="EMBL" id="PND32685.1"/>
    </source>
</evidence>
<reference evidence="1 2" key="1">
    <citation type="submission" date="2018-01" db="EMBL/GenBank/DDBJ databases">
        <title>The draft genome of an aniline degradation strain ANB-1.</title>
        <authorList>
            <person name="Zhang L."/>
            <person name="Jiang J."/>
        </authorList>
    </citation>
    <scope>NUCLEOTIDE SEQUENCE [LARGE SCALE GENOMIC DNA]</scope>
    <source>
        <strain evidence="1 2">ANB-1</strain>
    </source>
</reference>
<dbReference type="InterPro" id="IPR006975">
    <property type="entry name" value="NifQ"/>
</dbReference>
<comment type="caution">
    <text evidence="1">The sequence shown here is derived from an EMBL/GenBank/DDBJ whole genome shotgun (WGS) entry which is preliminary data.</text>
</comment>
<proteinExistence type="predicted"/>
<dbReference type="EMBL" id="POQS01000004">
    <property type="protein sequence ID" value="PND32685.1"/>
    <property type="molecule type" value="Genomic_DNA"/>
</dbReference>
<dbReference type="Pfam" id="PF04891">
    <property type="entry name" value="NifQ"/>
    <property type="match status" value="1"/>
</dbReference>
<evidence type="ECO:0000313" key="2">
    <source>
        <dbReference type="Proteomes" id="UP000235994"/>
    </source>
</evidence>
<sequence>MQTPALADTDRAERLAQTLLRHAPPCHPDAGFFAAVLGKRLALGDLGGCGLTPQELDGLLARLFPGAAPAELRAQRAALAAPVLDAKQAAFKQMLRGLLQAWSVPAADITAWVTGALAHACLRPDHLWRDLGLSGREDVTALLARHYPGLVARNVGNLRWKQFLAYAAYERAGLAPAQAPGCPACEDYGVCYPQPLQ</sequence>
<dbReference type="AlphaFoldDB" id="A0A2N8KGV4"/>
<dbReference type="Proteomes" id="UP000235994">
    <property type="component" value="Unassembled WGS sequence"/>
</dbReference>
<organism evidence="1 2">
    <name type="scientific">Achromobacter pulmonis</name>
    <dbReference type="NCBI Taxonomy" id="1389932"/>
    <lineage>
        <taxon>Bacteria</taxon>
        <taxon>Pseudomonadati</taxon>
        <taxon>Pseudomonadota</taxon>
        <taxon>Betaproteobacteria</taxon>
        <taxon>Burkholderiales</taxon>
        <taxon>Alcaligenaceae</taxon>
        <taxon>Achromobacter</taxon>
    </lineage>
</organism>
<protein>
    <submittedName>
        <fullName evidence="1">Nitrogen fixation protein NifQ</fullName>
    </submittedName>
</protein>
<keyword evidence="2" id="KW-1185">Reference proteome</keyword>
<gene>
    <name evidence="1" type="ORF">C1I89_16725</name>
</gene>